<name>A0A6A7B8G6_9PLEO</name>
<reference evidence="1" key="1">
    <citation type="submission" date="2020-01" db="EMBL/GenBank/DDBJ databases">
        <authorList>
            <consortium name="DOE Joint Genome Institute"/>
            <person name="Haridas S."/>
            <person name="Albert R."/>
            <person name="Binder M."/>
            <person name="Bloem J."/>
            <person name="Labutti K."/>
            <person name="Salamov A."/>
            <person name="Andreopoulos B."/>
            <person name="Baker S.E."/>
            <person name="Barry K."/>
            <person name="Bills G."/>
            <person name="Bluhm B.H."/>
            <person name="Cannon C."/>
            <person name="Castanera R."/>
            <person name="Culley D.E."/>
            <person name="Daum C."/>
            <person name="Ezra D."/>
            <person name="Gonzalez J.B."/>
            <person name="Henrissat B."/>
            <person name="Kuo A."/>
            <person name="Liang C."/>
            <person name="Lipzen A."/>
            <person name="Lutzoni F."/>
            <person name="Magnuson J."/>
            <person name="Mondo S."/>
            <person name="Nolan M."/>
            <person name="Ohm R."/>
            <person name="Pangilinan J."/>
            <person name="Park H.-J."/>
            <person name="Ramirez L."/>
            <person name="Alfaro M."/>
            <person name="Sun H."/>
            <person name="Tritt A."/>
            <person name="Yoshinaga Y."/>
            <person name="Zwiers L.-H."/>
            <person name="Turgeon B.G."/>
            <person name="Goodwin S.B."/>
            <person name="Spatafora J.W."/>
            <person name="Crous P.W."/>
            <person name="Grigoriev I.V."/>
        </authorList>
    </citation>
    <scope>NUCLEOTIDE SEQUENCE</scope>
    <source>
        <strain evidence="1">IPT5</strain>
    </source>
</reference>
<evidence type="ECO:0000313" key="2">
    <source>
        <dbReference type="Proteomes" id="UP000799423"/>
    </source>
</evidence>
<sequence>MDDEDIVMKIVTYHVHSVTPVSNPHIDASNATHQKSRRYEYTLLLNLRAKMLIRNWQNVRRLFSGTKESIFNDIVETQDTNQMEVGVGRTSITSTPFHIRTMPASVLSNTLPFDVFLRPILTVSLSKKPRFVELNCYKYMRNELLSPFQAFSIEFNLLTWIRRLIDVGNQSYRARHRSAMGTENE</sequence>
<dbReference type="AlphaFoldDB" id="A0A6A7B8G6"/>
<gene>
    <name evidence="1" type="ORF">T440DRAFT_82201</name>
</gene>
<organism evidence="1 2">
    <name type="scientific">Plenodomus tracheiphilus IPT5</name>
    <dbReference type="NCBI Taxonomy" id="1408161"/>
    <lineage>
        <taxon>Eukaryota</taxon>
        <taxon>Fungi</taxon>
        <taxon>Dikarya</taxon>
        <taxon>Ascomycota</taxon>
        <taxon>Pezizomycotina</taxon>
        <taxon>Dothideomycetes</taxon>
        <taxon>Pleosporomycetidae</taxon>
        <taxon>Pleosporales</taxon>
        <taxon>Pleosporineae</taxon>
        <taxon>Leptosphaeriaceae</taxon>
        <taxon>Plenodomus</taxon>
    </lineage>
</organism>
<dbReference type="EMBL" id="MU006305">
    <property type="protein sequence ID" value="KAF2850679.1"/>
    <property type="molecule type" value="Genomic_DNA"/>
</dbReference>
<protein>
    <submittedName>
        <fullName evidence="1">Uncharacterized protein</fullName>
    </submittedName>
</protein>
<evidence type="ECO:0000313" key="1">
    <source>
        <dbReference type="EMBL" id="KAF2850679.1"/>
    </source>
</evidence>
<accession>A0A6A7B8G6</accession>
<proteinExistence type="predicted"/>
<dbReference type="Proteomes" id="UP000799423">
    <property type="component" value="Unassembled WGS sequence"/>
</dbReference>
<keyword evidence="2" id="KW-1185">Reference proteome</keyword>